<keyword evidence="2" id="KW-1185">Reference proteome</keyword>
<dbReference type="InterPro" id="IPR046493">
    <property type="entry name" value="DUF6586"/>
</dbReference>
<protein>
    <recommendedName>
        <fullName evidence="3">HEPN AbiU2-like domain-containing protein</fullName>
    </recommendedName>
</protein>
<dbReference type="OrthoDB" id="6121078at2"/>
<gene>
    <name evidence="1" type="ORF">Kalk_03045</name>
</gene>
<evidence type="ECO:0000313" key="2">
    <source>
        <dbReference type="Proteomes" id="UP000235116"/>
    </source>
</evidence>
<dbReference type="RefSeq" id="WP_101892801.1">
    <property type="nucleotide sequence ID" value="NZ_CP022684.1"/>
</dbReference>
<organism evidence="1 2">
    <name type="scientific">Ketobacter alkanivorans</name>
    <dbReference type="NCBI Taxonomy" id="1917421"/>
    <lineage>
        <taxon>Bacteria</taxon>
        <taxon>Pseudomonadati</taxon>
        <taxon>Pseudomonadota</taxon>
        <taxon>Gammaproteobacteria</taxon>
        <taxon>Pseudomonadales</taxon>
        <taxon>Ketobacteraceae</taxon>
        <taxon>Ketobacter</taxon>
    </lineage>
</organism>
<sequence>MAKHMLSGSNQKRYFARFYLEAIENMEHDESVINRKALLAAHRESCLFHLVGAYRCFIWEVANTYDEPYDGSTSLGEFLQQASDRGKSISELQRVYQLESNQGSWLNDMIRVWQQINQVNPQANSTPKEAVNLNAIEVRVMTDIDEFAQLHDWYNNLSNMIDEIRQLLSEW</sequence>
<dbReference type="KEGG" id="kak:Kalk_03045"/>
<accession>A0A2K9LH24</accession>
<proteinExistence type="predicted"/>
<dbReference type="Proteomes" id="UP000235116">
    <property type="component" value="Chromosome"/>
</dbReference>
<evidence type="ECO:0008006" key="3">
    <source>
        <dbReference type="Google" id="ProtNLM"/>
    </source>
</evidence>
<reference evidence="2" key="1">
    <citation type="submission" date="2017-08" db="EMBL/GenBank/DDBJ databases">
        <title>Direct submision.</title>
        <authorList>
            <person name="Kim S.-J."/>
            <person name="Rhee S.-K."/>
        </authorList>
    </citation>
    <scope>NUCLEOTIDE SEQUENCE [LARGE SCALE GENOMIC DNA]</scope>
    <source>
        <strain evidence="2">GI5</strain>
    </source>
</reference>
<evidence type="ECO:0000313" key="1">
    <source>
        <dbReference type="EMBL" id="AUM11461.1"/>
    </source>
</evidence>
<dbReference type="EMBL" id="CP022684">
    <property type="protein sequence ID" value="AUM11461.1"/>
    <property type="molecule type" value="Genomic_DNA"/>
</dbReference>
<dbReference type="AlphaFoldDB" id="A0A2K9LH24"/>
<dbReference type="Pfam" id="PF20227">
    <property type="entry name" value="DUF6586"/>
    <property type="match status" value="1"/>
</dbReference>
<name>A0A2K9LH24_9GAMM</name>